<dbReference type="Proteomes" id="UP001608902">
    <property type="component" value="Unassembled WGS sequence"/>
</dbReference>
<accession>A0ABD6F0C0</accession>
<evidence type="ECO:0000259" key="8">
    <source>
        <dbReference type="SMART" id="SM01007"/>
    </source>
</evidence>
<evidence type="ECO:0000256" key="2">
    <source>
        <dbReference type="ARBA" id="ARBA00022605"/>
    </source>
</evidence>
<dbReference type="Pfam" id="PF00596">
    <property type="entry name" value="Aldolase_II"/>
    <property type="match status" value="1"/>
</dbReference>
<dbReference type="AlphaFoldDB" id="A0ABD6F0C0"/>
<evidence type="ECO:0000313" key="9">
    <source>
        <dbReference type="EMBL" id="MFH4982095.1"/>
    </source>
</evidence>
<dbReference type="InterPro" id="IPR036409">
    <property type="entry name" value="Aldolase_II/adducin_N_sf"/>
</dbReference>
<evidence type="ECO:0000256" key="5">
    <source>
        <dbReference type="ARBA" id="ARBA00023167"/>
    </source>
</evidence>
<dbReference type="PANTHER" id="PTHR10640">
    <property type="entry name" value="METHYLTHIORIBULOSE-1-PHOSPHATE DEHYDRATASE"/>
    <property type="match status" value="1"/>
</dbReference>
<dbReference type="GO" id="GO:0046872">
    <property type="term" value="F:metal ion binding"/>
    <property type="evidence" value="ECO:0007669"/>
    <property type="project" value="UniProtKB-KW"/>
</dbReference>
<evidence type="ECO:0000256" key="6">
    <source>
        <dbReference type="ARBA" id="ARBA00023239"/>
    </source>
</evidence>
<keyword evidence="5" id="KW-0486">Methionine biosynthesis</keyword>
<dbReference type="FunFam" id="3.40.225.10:FF:000003">
    <property type="entry name" value="Methylthioribulose-1-phosphate dehydratase"/>
    <property type="match status" value="1"/>
</dbReference>
<keyword evidence="2" id="KW-0028">Amino-acid biosynthesis</keyword>
<dbReference type="EMBL" id="JBGFUD010008477">
    <property type="protein sequence ID" value="MFH4982095.1"/>
    <property type="molecule type" value="Genomic_DNA"/>
</dbReference>
<dbReference type="InterPro" id="IPR017714">
    <property type="entry name" value="MethylthioRu-1-P_deHdtase_MtnB"/>
</dbReference>
<dbReference type="InterPro" id="IPR001303">
    <property type="entry name" value="Aldolase_II/adducin_N"/>
</dbReference>
<name>A0ABD6F0C0_9BILA</name>
<dbReference type="SUPFAM" id="SSF53639">
    <property type="entry name" value="AraD/HMP-PK domain-like"/>
    <property type="match status" value="1"/>
</dbReference>
<evidence type="ECO:0000313" key="10">
    <source>
        <dbReference type="Proteomes" id="UP001608902"/>
    </source>
</evidence>
<dbReference type="GO" id="GO:0009086">
    <property type="term" value="P:methionine biosynthetic process"/>
    <property type="evidence" value="ECO:0007669"/>
    <property type="project" value="UniProtKB-KW"/>
</dbReference>
<proteinExistence type="inferred from homology"/>
<dbReference type="Gene3D" id="3.40.225.10">
    <property type="entry name" value="Class II aldolase/adducin N-terminal domain"/>
    <property type="match status" value="1"/>
</dbReference>
<dbReference type="PANTHER" id="PTHR10640:SF7">
    <property type="entry name" value="METHYLTHIORIBULOSE-1-PHOSPHATE DEHYDRATASE"/>
    <property type="match status" value="1"/>
</dbReference>
<sequence>MDSKVECVCYRNCGDEDVTPGFLAQLMSQFYYLGWMSGSAGAIAVATDNSVYVSPSGLQKERLCGADFFEYDVKWNELIYRPPNKLIRETACSPLFKYIMQTRDAKCVFHTHSKYSNVLSSLITGKEFRMTNQEMIKGILCGKSGENLQNSDNLRVPIIENQNSEHLLLQDLKKALQEDPKICAVLVRNHGIFVWGPTWDKTKIMLECFEYLFEIACETYRLRSSPLIK</sequence>
<keyword evidence="4" id="KW-0862">Zinc</keyword>
<comment type="caution">
    <text evidence="9">The sequence shown here is derived from an EMBL/GenBank/DDBJ whole genome shotgun (WGS) entry which is preliminary data.</text>
</comment>
<dbReference type="NCBIfam" id="TIGR03328">
    <property type="entry name" value="salvage_mtnB"/>
    <property type="match status" value="1"/>
</dbReference>
<evidence type="ECO:0000256" key="7">
    <source>
        <dbReference type="ARBA" id="ARBA00060021"/>
    </source>
</evidence>
<evidence type="ECO:0000256" key="3">
    <source>
        <dbReference type="ARBA" id="ARBA00022723"/>
    </source>
</evidence>
<organism evidence="9 10">
    <name type="scientific">Gnathostoma spinigerum</name>
    <dbReference type="NCBI Taxonomy" id="75299"/>
    <lineage>
        <taxon>Eukaryota</taxon>
        <taxon>Metazoa</taxon>
        <taxon>Ecdysozoa</taxon>
        <taxon>Nematoda</taxon>
        <taxon>Chromadorea</taxon>
        <taxon>Rhabditida</taxon>
        <taxon>Spirurina</taxon>
        <taxon>Gnathostomatomorpha</taxon>
        <taxon>Gnathostomatoidea</taxon>
        <taxon>Gnathostomatidae</taxon>
        <taxon>Gnathostoma</taxon>
    </lineage>
</organism>
<comment type="function">
    <text evidence="7">Catalyzes the dehydration of methylthioribulose-1-phosphate (MTRu-1-P) into 2,3-diketo-5-methylthiopentyl-1-phosphate (DK-MTP-1-P). Functions in the methionine salvage pathway, which plays a key role in cancer, apoptosis, microbial proliferation and inflammation. May inhibit the CASP1-related inflammatory response (pyroptosis), the CASP9-dependent apoptotic pathway and the cytochrome c-dependent and APAF1-mediated cell death.</text>
</comment>
<evidence type="ECO:0000256" key="1">
    <source>
        <dbReference type="ARBA" id="ARBA00006274"/>
    </source>
</evidence>
<dbReference type="SMART" id="SM01007">
    <property type="entry name" value="Aldolase_II"/>
    <property type="match status" value="1"/>
</dbReference>
<feature type="domain" description="Class II aldolase/adducin N-terminal" evidence="8">
    <location>
        <begin position="21"/>
        <end position="217"/>
    </location>
</feature>
<comment type="similarity">
    <text evidence="1">Belongs to the aldolase class II family. Adducin subfamily.</text>
</comment>
<keyword evidence="10" id="KW-1185">Reference proteome</keyword>
<evidence type="ECO:0000256" key="4">
    <source>
        <dbReference type="ARBA" id="ARBA00022833"/>
    </source>
</evidence>
<reference evidence="9 10" key="1">
    <citation type="submission" date="2024-08" db="EMBL/GenBank/DDBJ databases">
        <title>Gnathostoma spinigerum genome.</title>
        <authorList>
            <person name="Gonzalez-Bertolin B."/>
            <person name="Monzon S."/>
            <person name="Zaballos A."/>
            <person name="Jimenez P."/>
            <person name="Dekumyoy P."/>
            <person name="Varona S."/>
            <person name="Cuesta I."/>
            <person name="Sumanam S."/>
            <person name="Adisakwattana P."/>
            <person name="Gasser R.B."/>
            <person name="Hernandez-Gonzalez A."/>
            <person name="Young N.D."/>
            <person name="Perteguer M.J."/>
        </authorList>
    </citation>
    <scope>NUCLEOTIDE SEQUENCE [LARGE SCALE GENOMIC DNA]</scope>
    <source>
        <strain evidence="9">AL3</strain>
        <tissue evidence="9">Liver</tissue>
    </source>
</reference>
<keyword evidence="3" id="KW-0479">Metal-binding</keyword>
<protein>
    <recommendedName>
        <fullName evidence="8">Class II aldolase/adducin N-terminal domain-containing protein</fullName>
    </recommendedName>
</protein>
<keyword evidence="6" id="KW-0456">Lyase</keyword>
<dbReference type="GO" id="GO:0016829">
    <property type="term" value="F:lyase activity"/>
    <property type="evidence" value="ECO:0007669"/>
    <property type="project" value="UniProtKB-KW"/>
</dbReference>
<gene>
    <name evidence="9" type="ORF">AB6A40_008804</name>
</gene>